<keyword evidence="1" id="KW-0472">Membrane</keyword>
<proteinExistence type="predicted"/>
<reference evidence="2" key="1">
    <citation type="journal article" date="2023" name="Mol. Phylogenet. Evol.">
        <title>Genome-scale phylogeny and comparative genomics of the fungal order Sordariales.</title>
        <authorList>
            <person name="Hensen N."/>
            <person name="Bonometti L."/>
            <person name="Westerberg I."/>
            <person name="Brannstrom I.O."/>
            <person name="Guillou S."/>
            <person name="Cros-Aarteil S."/>
            <person name="Calhoun S."/>
            <person name="Haridas S."/>
            <person name="Kuo A."/>
            <person name="Mondo S."/>
            <person name="Pangilinan J."/>
            <person name="Riley R."/>
            <person name="LaButti K."/>
            <person name="Andreopoulos B."/>
            <person name="Lipzen A."/>
            <person name="Chen C."/>
            <person name="Yan M."/>
            <person name="Daum C."/>
            <person name="Ng V."/>
            <person name="Clum A."/>
            <person name="Steindorff A."/>
            <person name="Ohm R.A."/>
            <person name="Martin F."/>
            <person name="Silar P."/>
            <person name="Natvig D.O."/>
            <person name="Lalanne C."/>
            <person name="Gautier V."/>
            <person name="Ament-Velasquez S.L."/>
            <person name="Kruys A."/>
            <person name="Hutchinson M.I."/>
            <person name="Powell A.J."/>
            <person name="Barry K."/>
            <person name="Miller A.N."/>
            <person name="Grigoriev I.V."/>
            <person name="Debuchy R."/>
            <person name="Gladieux P."/>
            <person name="Hiltunen Thoren M."/>
            <person name="Johannesson H."/>
        </authorList>
    </citation>
    <scope>NUCLEOTIDE SEQUENCE</scope>
    <source>
        <strain evidence="2">CBS 508.74</strain>
    </source>
</reference>
<name>A0AAN6TLR4_9PEZI</name>
<dbReference type="RefSeq" id="XP_064674334.1">
    <property type="nucleotide sequence ID" value="XM_064809079.1"/>
</dbReference>
<gene>
    <name evidence="2" type="ORF">N656DRAFT_272544</name>
</gene>
<evidence type="ECO:0000313" key="2">
    <source>
        <dbReference type="EMBL" id="KAK4116764.1"/>
    </source>
</evidence>
<organism evidence="2 3">
    <name type="scientific">Canariomyces notabilis</name>
    <dbReference type="NCBI Taxonomy" id="2074819"/>
    <lineage>
        <taxon>Eukaryota</taxon>
        <taxon>Fungi</taxon>
        <taxon>Dikarya</taxon>
        <taxon>Ascomycota</taxon>
        <taxon>Pezizomycotina</taxon>
        <taxon>Sordariomycetes</taxon>
        <taxon>Sordariomycetidae</taxon>
        <taxon>Sordariales</taxon>
        <taxon>Chaetomiaceae</taxon>
        <taxon>Canariomyces</taxon>
    </lineage>
</organism>
<evidence type="ECO:0000313" key="3">
    <source>
        <dbReference type="Proteomes" id="UP001302812"/>
    </source>
</evidence>
<dbReference type="EMBL" id="MU853333">
    <property type="protein sequence ID" value="KAK4116764.1"/>
    <property type="molecule type" value="Genomic_DNA"/>
</dbReference>
<dbReference type="AlphaFoldDB" id="A0AAN6TLR4"/>
<sequence>MLVTYRCLHGTVRVCMYTKLGLLPPRWEASCPKLEADCQAIEAFPVCKISSLFPSKLPEALVKSISDVACKRHRMSALQVPHVFKLAPHAYVRWCHGRSESLTARIVAGGCSPRSVSFSFSRFLFSFTFPLLAFFSGLLPLNKSQSRSREST</sequence>
<comment type="caution">
    <text evidence="2">The sequence shown here is derived from an EMBL/GenBank/DDBJ whole genome shotgun (WGS) entry which is preliminary data.</text>
</comment>
<evidence type="ECO:0000256" key="1">
    <source>
        <dbReference type="SAM" id="Phobius"/>
    </source>
</evidence>
<keyword evidence="1" id="KW-0812">Transmembrane</keyword>
<feature type="transmembrane region" description="Helical" evidence="1">
    <location>
        <begin position="123"/>
        <end position="141"/>
    </location>
</feature>
<keyword evidence="3" id="KW-1185">Reference proteome</keyword>
<keyword evidence="1" id="KW-1133">Transmembrane helix</keyword>
<protein>
    <submittedName>
        <fullName evidence="2">Uncharacterized protein</fullName>
    </submittedName>
</protein>
<dbReference type="Proteomes" id="UP001302812">
    <property type="component" value="Unassembled WGS sequence"/>
</dbReference>
<dbReference type="GeneID" id="89933202"/>
<reference evidence="2" key="2">
    <citation type="submission" date="2023-05" db="EMBL/GenBank/DDBJ databases">
        <authorList>
            <consortium name="Lawrence Berkeley National Laboratory"/>
            <person name="Steindorff A."/>
            <person name="Hensen N."/>
            <person name="Bonometti L."/>
            <person name="Westerberg I."/>
            <person name="Brannstrom I.O."/>
            <person name="Guillou S."/>
            <person name="Cros-Aarteil S."/>
            <person name="Calhoun S."/>
            <person name="Haridas S."/>
            <person name="Kuo A."/>
            <person name="Mondo S."/>
            <person name="Pangilinan J."/>
            <person name="Riley R."/>
            <person name="Labutti K."/>
            <person name="Andreopoulos B."/>
            <person name="Lipzen A."/>
            <person name="Chen C."/>
            <person name="Yanf M."/>
            <person name="Daum C."/>
            <person name="Ng V."/>
            <person name="Clum A."/>
            <person name="Ohm R."/>
            <person name="Martin F."/>
            <person name="Silar P."/>
            <person name="Natvig D."/>
            <person name="Lalanne C."/>
            <person name="Gautier V."/>
            <person name="Ament-Velasquez S.L."/>
            <person name="Kruys A."/>
            <person name="Hutchinson M.I."/>
            <person name="Powell A.J."/>
            <person name="Barry K."/>
            <person name="Miller A.N."/>
            <person name="Grigoriev I.V."/>
            <person name="Debuchy R."/>
            <person name="Gladieux P."/>
            <person name="Thoren M.H."/>
            <person name="Johannesson H."/>
        </authorList>
    </citation>
    <scope>NUCLEOTIDE SEQUENCE</scope>
    <source>
        <strain evidence="2">CBS 508.74</strain>
    </source>
</reference>
<accession>A0AAN6TLR4</accession>